<protein>
    <submittedName>
        <fullName evidence="3">Protein SLX4IP</fullName>
    </submittedName>
</protein>
<dbReference type="Proteomes" id="UP000248481">
    <property type="component" value="Chromosome 10"/>
</dbReference>
<evidence type="ECO:0000313" key="2">
    <source>
        <dbReference type="Proteomes" id="UP000248481"/>
    </source>
</evidence>
<feature type="region of interest" description="Disordered" evidence="1">
    <location>
        <begin position="371"/>
        <end position="412"/>
    </location>
</feature>
<proteinExistence type="predicted"/>
<dbReference type="RefSeq" id="XP_021545016.1">
    <property type="nucleotide sequence ID" value="XM_021689341.1"/>
</dbReference>
<gene>
    <name evidence="3" type="primary">LOC110579692</name>
</gene>
<feature type="compositionally biased region" description="Polar residues" evidence="1">
    <location>
        <begin position="307"/>
        <end position="319"/>
    </location>
</feature>
<dbReference type="KEGG" id="nsu:110579692"/>
<dbReference type="Pfam" id="PF15744">
    <property type="entry name" value="UPF0492"/>
    <property type="match status" value="1"/>
</dbReference>
<dbReference type="GeneID" id="110579692"/>
<keyword evidence="2" id="KW-1185">Reference proteome</keyword>
<evidence type="ECO:0000256" key="1">
    <source>
        <dbReference type="SAM" id="MobiDB-lite"/>
    </source>
</evidence>
<organism evidence="2 3">
    <name type="scientific">Neomonachus schauinslandi</name>
    <name type="common">Hawaiian monk seal</name>
    <name type="synonym">Monachus schauinslandi</name>
    <dbReference type="NCBI Taxonomy" id="29088"/>
    <lineage>
        <taxon>Eukaryota</taxon>
        <taxon>Metazoa</taxon>
        <taxon>Chordata</taxon>
        <taxon>Craniata</taxon>
        <taxon>Vertebrata</taxon>
        <taxon>Euteleostomi</taxon>
        <taxon>Mammalia</taxon>
        <taxon>Eutheria</taxon>
        <taxon>Laurasiatheria</taxon>
        <taxon>Carnivora</taxon>
        <taxon>Caniformia</taxon>
        <taxon>Pinnipedia</taxon>
        <taxon>Phocidae</taxon>
        <taxon>Monachinae</taxon>
        <taxon>Monachini</taxon>
        <taxon>Neomonachus</taxon>
    </lineage>
</organism>
<feature type="compositionally biased region" description="Polar residues" evidence="1">
    <location>
        <begin position="381"/>
        <end position="390"/>
    </location>
</feature>
<dbReference type="AlphaFoldDB" id="A0A2Y9H0B0"/>
<feature type="region of interest" description="Disordered" evidence="1">
    <location>
        <begin position="1"/>
        <end position="24"/>
    </location>
</feature>
<dbReference type="InParanoid" id="A0A2Y9H0B0"/>
<accession>A0A2Y9H0B0</accession>
<sequence length="506" mass="56016">MADMEQGSRKLQQRFKRSSSPPAGFLETVEKQRGKDLRGVRTALPSGNESMTMDGSLGWRGGGTCCSRRVCLVNPTCLKSLMTGEDKMPVTEQTHLDELPVDSPMGMCGNFAVLVDLHILPQGSNKDTSWFSEQKKEEVCLLLKETIDSRVKEYLEVRKQHRPSNTEFTRSSPLTLKGYGFQITAYFLKRGIRLHCFGGSQRTELRVFPDRFVVCVSQLSFSRDLLASQNEELTEGALHGASDYFAECVESSLPPSARRKRNALKEITKRTETKSSVVSKSWSSRDIVGTSSDPVMAEITRRRGDSWASTSPPSESTGQAKDYIKAAESHWGLPVQKLENVHQTQPEDTSSQQKPHFGEWLETGLLGRSPVCSCESASPGPKQSPQGARTQQKRRNRGSAADVDHHKRVSLGSDRLVPREIIVEKSKAVRVLPASELSDPGLLLKQGLAKTASNEELHVLENLSSGHLTKNQPGQAQQTGSTTNSERLSAIRGSPTKKRKKYERGH</sequence>
<evidence type="ECO:0000313" key="3">
    <source>
        <dbReference type="RefSeq" id="XP_021545016.1"/>
    </source>
</evidence>
<dbReference type="STRING" id="29088.A0A2Y9H0B0"/>
<feature type="compositionally biased region" description="Basic residues" evidence="1">
    <location>
        <begin position="495"/>
        <end position="506"/>
    </location>
</feature>
<dbReference type="InterPro" id="IPR031479">
    <property type="entry name" value="SLX4IP"/>
</dbReference>
<feature type="region of interest" description="Disordered" evidence="1">
    <location>
        <begin position="293"/>
        <end position="320"/>
    </location>
</feature>
<name>A0A2Y9H0B0_NEOSC</name>
<reference evidence="3" key="1">
    <citation type="submission" date="2025-08" db="UniProtKB">
        <authorList>
            <consortium name="RefSeq"/>
        </authorList>
    </citation>
    <scope>IDENTIFICATION</scope>
    <source>
        <tissue evidence="3">Blood</tissue>
    </source>
</reference>
<dbReference type="CTD" id="128710"/>
<feature type="region of interest" description="Disordered" evidence="1">
    <location>
        <begin position="462"/>
        <end position="506"/>
    </location>
</feature>
<dbReference type="PANTHER" id="PTHR28557:SF1">
    <property type="entry name" value="PROTEIN SLX4IP"/>
    <property type="match status" value="1"/>
</dbReference>
<feature type="compositionally biased region" description="Polar residues" evidence="1">
    <location>
        <begin position="462"/>
        <end position="487"/>
    </location>
</feature>
<dbReference type="PANTHER" id="PTHR28557">
    <property type="entry name" value="PROTEIN SLX4IP"/>
    <property type="match status" value="1"/>
</dbReference>